<evidence type="ECO:0000313" key="2">
    <source>
        <dbReference type="Proteomes" id="UP000654604"/>
    </source>
</evidence>
<dbReference type="RefSeq" id="WP_193799676.1">
    <property type="nucleotide sequence ID" value="NZ_JADEWC010000003.1"/>
</dbReference>
<gene>
    <name evidence="1" type="ORF">IQ215_02105</name>
</gene>
<evidence type="ECO:0000313" key="1">
    <source>
        <dbReference type="EMBL" id="MBE9221480.1"/>
    </source>
</evidence>
<dbReference type="EMBL" id="JADEWC010000003">
    <property type="protein sequence ID" value="MBE9221480.1"/>
    <property type="molecule type" value="Genomic_DNA"/>
</dbReference>
<proteinExistence type="predicted"/>
<keyword evidence="2" id="KW-1185">Reference proteome</keyword>
<protein>
    <recommendedName>
        <fullName evidence="3">Ribbon-helix-helix protein CopG domain-containing protein</fullName>
    </recommendedName>
</protein>
<evidence type="ECO:0008006" key="3">
    <source>
        <dbReference type="Google" id="ProtNLM"/>
    </source>
</evidence>
<name>A0ABR9V0T0_9CHRO</name>
<organism evidence="1 2">
    <name type="scientific">Cyanobacterium stanieri LEGE 03274</name>
    <dbReference type="NCBI Taxonomy" id="1828756"/>
    <lineage>
        <taxon>Bacteria</taxon>
        <taxon>Bacillati</taxon>
        <taxon>Cyanobacteriota</taxon>
        <taxon>Cyanophyceae</taxon>
        <taxon>Oscillatoriophycideae</taxon>
        <taxon>Chroococcales</taxon>
        <taxon>Geminocystaceae</taxon>
        <taxon>Cyanobacterium</taxon>
    </lineage>
</organism>
<sequence length="114" mass="12613">MGKTLSAHVDMETSERITALSKKENRSKSQIASTAIKLGSILPPNAWSALLQLTNVASKSQWLEISQDITRVLLHHQYKLAQKRIAENIDQEWLSSLKTEDDILSASIGLTGDV</sequence>
<reference evidence="1 2" key="1">
    <citation type="submission" date="2020-10" db="EMBL/GenBank/DDBJ databases">
        <authorList>
            <person name="Castelo-Branco R."/>
            <person name="Eusebio N."/>
            <person name="Adriana R."/>
            <person name="Vieira A."/>
            <person name="Brugerolle De Fraissinette N."/>
            <person name="Rezende De Castro R."/>
            <person name="Schneider M.P."/>
            <person name="Vasconcelos V."/>
            <person name="Leao P.N."/>
        </authorList>
    </citation>
    <scope>NUCLEOTIDE SEQUENCE [LARGE SCALE GENOMIC DNA]</scope>
    <source>
        <strain evidence="1 2">LEGE 03274</strain>
    </source>
</reference>
<comment type="caution">
    <text evidence="1">The sequence shown here is derived from an EMBL/GenBank/DDBJ whole genome shotgun (WGS) entry which is preliminary data.</text>
</comment>
<dbReference type="Proteomes" id="UP000654604">
    <property type="component" value="Unassembled WGS sequence"/>
</dbReference>
<accession>A0ABR9V0T0</accession>